<feature type="domain" description="Lsr2 dimerization" evidence="3">
    <location>
        <begin position="1"/>
        <end position="57"/>
    </location>
</feature>
<evidence type="ECO:0000256" key="2">
    <source>
        <dbReference type="SAM" id="MobiDB-lite"/>
    </source>
</evidence>
<organism evidence="5 6">
    <name type="scientific">Georgenia soli</name>
    <dbReference type="NCBI Taxonomy" id="638953"/>
    <lineage>
        <taxon>Bacteria</taxon>
        <taxon>Bacillati</taxon>
        <taxon>Actinomycetota</taxon>
        <taxon>Actinomycetes</taxon>
        <taxon>Micrococcales</taxon>
        <taxon>Bogoriellaceae</taxon>
        <taxon>Georgenia</taxon>
    </lineage>
</organism>
<proteinExistence type="predicted"/>
<dbReference type="InterPro" id="IPR036625">
    <property type="entry name" value="E3-bd_dom_sf"/>
</dbReference>
<dbReference type="Pfam" id="PF23359">
    <property type="entry name" value="Lsr2_DNA-bd"/>
    <property type="match status" value="1"/>
</dbReference>
<accession>A0A2A9F398</accession>
<dbReference type="OrthoDB" id="4113332at2"/>
<dbReference type="Proteomes" id="UP000222106">
    <property type="component" value="Unassembled WGS sequence"/>
</dbReference>
<evidence type="ECO:0000259" key="3">
    <source>
        <dbReference type="Pfam" id="PF11774"/>
    </source>
</evidence>
<evidence type="ECO:0000256" key="1">
    <source>
        <dbReference type="ARBA" id="ARBA00023125"/>
    </source>
</evidence>
<feature type="region of interest" description="Disordered" evidence="2">
    <location>
        <begin position="58"/>
        <end position="79"/>
    </location>
</feature>
<gene>
    <name evidence="5" type="ORF">ATJ97_0199</name>
</gene>
<feature type="compositionally biased region" description="Low complexity" evidence="2">
    <location>
        <begin position="66"/>
        <end position="79"/>
    </location>
</feature>
<name>A0A2A9F398_9MICO</name>
<evidence type="ECO:0000313" key="6">
    <source>
        <dbReference type="Proteomes" id="UP000222106"/>
    </source>
</evidence>
<dbReference type="InterPro" id="IPR042261">
    <property type="entry name" value="Lsr2-like_dimerization"/>
</dbReference>
<reference evidence="5 6" key="1">
    <citation type="submission" date="2017-10" db="EMBL/GenBank/DDBJ databases">
        <title>Sequencing the genomes of 1000 actinobacteria strains.</title>
        <authorList>
            <person name="Klenk H.-P."/>
        </authorList>
    </citation>
    <scope>NUCLEOTIDE SEQUENCE [LARGE SCALE GENOMIC DNA]</scope>
    <source>
        <strain evidence="5 6">DSM 21838</strain>
    </source>
</reference>
<dbReference type="Gene3D" id="3.30.60.230">
    <property type="entry name" value="Lsr2, dimerization domain"/>
    <property type="match status" value="1"/>
</dbReference>
<evidence type="ECO:0000313" key="5">
    <source>
        <dbReference type="EMBL" id="PFG44925.1"/>
    </source>
</evidence>
<keyword evidence="6" id="KW-1185">Reference proteome</keyword>
<dbReference type="Gene3D" id="4.10.320.10">
    <property type="entry name" value="E3-binding domain"/>
    <property type="match status" value="1"/>
</dbReference>
<protein>
    <submittedName>
        <fullName evidence="5">Lsr2 protein</fullName>
    </submittedName>
</protein>
<dbReference type="EMBL" id="PDJI01000003">
    <property type="protein sequence ID" value="PFG44925.1"/>
    <property type="molecule type" value="Genomic_DNA"/>
</dbReference>
<dbReference type="GO" id="GO:0003677">
    <property type="term" value="F:DNA binding"/>
    <property type="evidence" value="ECO:0007669"/>
    <property type="project" value="UniProtKB-KW"/>
</dbReference>
<comment type="caution">
    <text evidence="5">The sequence shown here is derived from an EMBL/GenBank/DDBJ whole genome shotgun (WGS) entry which is preliminary data.</text>
</comment>
<dbReference type="GO" id="GO:0016746">
    <property type="term" value="F:acyltransferase activity"/>
    <property type="evidence" value="ECO:0007669"/>
    <property type="project" value="InterPro"/>
</dbReference>
<dbReference type="Pfam" id="PF11774">
    <property type="entry name" value="Lsr2"/>
    <property type="match status" value="1"/>
</dbReference>
<dbReference type="InterPro" id="IPR055370">
    <property type="entry name" value="Lsr2_DNA-bd"/>
</dbReference>
<sequence>MAQKKHVVLVDDIDGSPASETVLFGLDGVEYEIDLNEAHAGALRESFTEWIGHARKLAGRRKTGRRTGASAAAASASDTAKVREWARQNGYTVSDRGRIPTSVREAYQLAN</sequence>
<feature type="domain" description="Lsr2 DNA-binding" evidence="4">
    <location>
        <begin position="75"/>
        <end position="109"/>
    </location>
</feature>
<dbReference type="AlphaFoldDB" id="A0A2A9F398"/>
<dbReference type="RefSeq" id="WP_098482138.1">
    <property type="nucleotide sequence ID" value="NZ_PDJI01000003.1"/>
</dbReference>
<keyword evidence="1" id="KW-0238">DNA-binding</keyword>
<evidence type="ECO:0000259" key="4">
    <source>
        <dbReference type="Pfam" id="PF23359"/>
    </source>
</evidence>
<dbReference type="InterPro" id="IPR024412">
    <property type="entry name" value="Lsr2_dim_dom"/>
</dbReference>